<evidence type="ECO:0000313" key="3">
    <source>
        <dbReference type="Proteomes" id="UP000005237"/>
    </source>
</evidence>
<protein>
    <submittedName>
        <fullName evidence="2">Uncharacterized protein</fullName>
    </submittedName>
</protein>
<reference evidence="3" key="1">
    <citation type="submission" date="2010-08" db="EMBL/GenBank/DDBJ databases">
        <authorList>
            <consortium name="Caenorhabditis japonica Sequencing Consortium"/>
            <person name="Wilson R.K."/>
        </authorList>
    </citation>
    <scope>NUCLEOTIDE SEQUENCE [LARGE SCALE GENOMIC DNA]</scope>
    <source>
        <strain evidence="3">DF5081</strain>
    </source>
</reference>
<evidence type="ECO:0000256" key="1">
    <source>
        <dbReference type="SAM" id="Phobius"/>
    </source>
</evidence>
<sequence length="159" mass="17944">MKKVLAEALNVQNVSLLDSISDKDANNIVQALKTYASLADQKLARTNEITLILKAPALRSDYDPPENTTISLTRKRMENDTTLLKPSAAEVKQNILHELLSESYGFFSVLFAKYVAYENDGIFWKAVVWIAVMLLACACGPVIYWFRTVIDEVREKSRN</sequence>
<name>A0A8R1EU50_CAEJA</name>
<reference evidence="2" key="2">
    <citation type="submission" date="2022-06" db="UniProtKB">
        <authorList>
            <consortium name="EnsemblMetazoa"/>
        </authorList>
    </citation>
    <scope>IDENTIFICATION</scope>
    <source>
        <strain evidence="2">DF5081</strain>
    </source>
</reference>
<accession>A0A8R1EU50</accession>
<keyword evidence="1" id="KW-0472">Membrane</keyword>
<evidence type="ECO:0000313" key="2">
    <source>
        <dbReference type="EnsemblMetazoa" id="CJA40496.1"/>
    </source>
</evidence>
<proteinExistence type="predicted"/>
<dbReference type="Proteomes" id="UP000005237">
    <property type="component" value="Unassembled WGS sequence"/>
</dbReference>
<keyword evidence="1" id="KW-0812">Transmembrane</keyword>
<dbReference type="EnsemblMetazoa" id="CJA40496.1">
    <property type="protein sequence ID" value="CJA40496.1"/>
    <property type="gene ID" value="WBGene00216344"/>
</dbReference>
<keyword evidence="3" id="KW-1185">Reference proteome</keyword>
<organism evidence="2 3">
    <name type="scientific">Caenorhabditis japonica</name>
    <dbReference type="NCBI Taxonomy" id="281687"/>
    <lineage>
        <taxon>Eukaryota</taxon>
        <taxon>Metazoa</taxon>
        <taxon>Ecdysozoa</taxon>
        <taxon>Nematoda</taxon>
        <taxon>Chromadorea</taxon>
        <taxon>Rhabditida</taxon>
        <taxon>Rhabditina</taxon>
        <taxon>Rhabditomorpha</taxon>
        <taxon>Rhabditoidea</taxon>
        <taxon>Rhabditidae</taxon>
        <taxon>Peloderinae</taxon>
        <taxon>Caenorhabditis</taxon>
    </lineage>
</organism>
<keyword evidence="1" id="KW-1133">Transmembrane helix</keyword>
<feature type="transmembrane region" description="Helical" evidence="1">
    <location>
        <begin position="122"/>
        <end position="146"/>
    </location>
</feature>
<dbReference type="AlphaFoldDB" id="A0A8R1EU50"/>